<organism evidence="1 2">
    <name type="scientific">Prevotella melaninogenica</name>
    <dbReference type="NCBI Taxonomy" id="28132"/>
    <lineage>
        <taxon>Bacteria</taxon>
        <taxon>Pseudomonadati</taxon>
        <taxon>Bacteroidota</taxon>
        <taxon>Bacteroidia</taxon>
        <taxon>Bacteroidales</taxon>
        <taxon>Prevotellaceae</taxon>
        <taxon>Prevotella</taxon>
    </lineage>
</organism>
<name>A0ABS6Y598_9BACT</name>
<accession>A0ABS6Y598</accession>
<dbReference type="RefSeq" id="WP_219433303.1">
    <property type="nucleotide sequence ID" value="NZ_CALHLH010000021.1"/>
</dbReference>
<protein>
    <submittedName>
        <fullName evidence="1">Uncharacterized protein</fullName>
    </submittedName>
</protein>
<gene>
    <name evidence="1" type="ORF">KZO77_06375</name>
</gene>
<reference evidence="1 2" key="1">
    <citation type="submission" date="2021-07" db="EMBL/GenBank/DDBJ databases">
        <title>Genomic diversity and antimicrobial resistance of Prevotella spp. isolated from chronic lung disease airways.</title>
        <authorList>
            <person name="Webb K.A."/>
            <person name="Olagoke O.S."/>
            <person name="Baird T."/>
            <person name="Neill J."/>
            <person name="Pham A."/>
            <person name="Wells T.J."/>
            <person name="Ramsay K.A."/>
            <person name="Bell S.C."/>
            <person name="Sarovich D.S."/>
            <person name="Price E.P."/>
        </authorList>
    </citation>
    <scope>NUCLEOTIDE SEQUENCE [LARGE SCALE GENOMIC DNA]</scope>
    <source>
        <strain evidence="1 2">SCHI0027.S.6</strain>
    </source>
</reference>
<proteinExistence type="predicted"/>
<comment type="caution">
    <text evidence="1">The sequence shown here is derived from an EMBL/GenBank/DDBJ whole genome shotgun (WGS) entry which is preliminary data.</text>
</comment>
<keyword evidence="2" id="KW-1185">Reference proteome</keyword>
<evidence type="ECO:0000313" key="2">
    <source>
        <dbReference type="Proteomes" id="UP000812077"/>
    </source>
</evidence>
<sequence length="72" mass="8055">MTFPVMMRLKEHCCILENRPPVGTIIQCASEVGPGCGGPSRETICRTLRAMGYEAEVNDGVCGYYNWELTWL</sequence>
<evidence type="ECO:0000313" key="1">
    <source>
        <dbReference type="EMBL" id="MBW4754672.1"/>
    </source>
</evidence>
<dbReference type="Proteomes" id="UP000812077">
    <property type="component" value="Unassembled WGS sequence"/>
</dbReference>
<dbReference type="EMBL" id="JAHXCP010000007">
    <property type="protein sequence ID" value="MBW4754672.1"/>
    <property type="molecule type" value="Genomic_DNA"/>
</dbReference>